<evidence type="ECO:0000259" key="1">
    <source>
        <dbReference type="Pfam" id="PF13530"/>
    </source>
</evidence>
<dbReference type="InterPro" id="IPR036527">
    <property type="entry name" value="SCP2_sterol-bd_dom_sf"/>
</dbReference>
<dbReference type="InterPro" id="IPR025559">
    <property type="entry name" value="Eis_dom"/>
</dbReference>
<feature type="domain" description="Enhanced intracellular survival protein" evidence="1">
    <location>
        <begin position="308"/>
        <end position="383"/>
    </location>
</feature>
<dbReference type="EMBL" id="JAJEQC010000010">
    <property type="protein sequence ID" value="MCC2137464.1"/>
    <property type="molecule type" value="Genomic_DNA"/>
</dbReference>
<comment type="caution">
    <text evidence="2">The sequence shown here is derived from an EMBL/GenBank/DDBJ whole genome shotgun (WGS) entry which is preliminary data.</text>
</comment>
<dbReference type="InterPro" id="IPR016181">
    <property type="entry name" value="Acyl_CoA_acyltransferase"/>
</dbReference>
<organism evidence="2 3">
    <name type="scientific">Hominenteromicrobium mulieris</name>
    <dbReference type="NCBI Taxonomy" id="2885357"/>
    <lineage>
        <taxon>Bacteria</taxon>
        <taxon>Bacillati</taxon>
        <taxon>Bacillota</taxon>
        <taxon>Clostridia</taxon>
        <taxon>Eubacteriales</taxon>
        <taxon>Oscillospiraceae</taxon>
        <taxon>Hominenteromicrobium</taxon>
    </lineage>
</organism>
<keyword evidence="2" id="KW-0808">Transferase</keyword>
<dbReference type="Pfam" id="PF13530">
    <property type="entry name" value="SCP2_2"/>
    <property type="match status" value="1"/>
</dbReference>
<gene>
    <name evidence="2" type="ORF">LKD31_10610</name>
</gene>
<proteinExistence type="predicted"/>
<keyword evidence="2" id="KW-0012">Acyltransferase</keyword>
<evidence type="ECO:0000313" key="2">
    <source>
        <dbReference type="EMBL" id="MCC2137464.1"/>
    </source>
</evidence>
<protein>
    <submittedName>
        <fullName evidence="2">GNAT family N-acetyltransferase</fullName>
        <ecNumber evidence="2">2.3.1.-</ecNumber>
    </submittedName>
</protein>
<dbReference type="GO" id="GO:0034069">
    <property type="term" value="F:aminoglycoside N-acetyltransferase activity"/>
    <property type="evidence" value="ECO:0007669"/>
    <property type="project" value="TreeGrafter"/>
</dbReference>
<dbReference type="Gene3D" id="3.30.1050.10">
    <property type="entry name" value="SCP2 sterol-binding domain"/>
    <property type="match status" value="1"/>
</dbReference>
<dbReference type="Proteomes" id="UP001199424">
    <property type="component" value="Unassembled WGS sequence"/>
</dbReference>
<dbReference type="Gene3D" id="3.40.630.30">
    <property type="match status" value="2"/>
</dbReference>
<dbReference type="PANTHER" id="PTHR37817:SF1">
    <property type="entry name" value="N-ACETYLTRANSFERASE EIS"/>
    <property type="match status" value="1"/>
</dbReference>
<dbReference type="Pfam" id="PF13527">
    <property type="entry name" value="Acetyltransf_9"/>
    <property type="match status" value="1"/>
</dbReference>
<reference evidence="2" key="1">
    <citation type="submission" date="2021-10" db="EMBL/GenBank/DDBJ databases">
        <title>Anaerobic single-cell dispensing facilitates the cultivation of human gut bacteria.</title>
        <authorList>
            <person name="Afrizal A."/>
        </authorList>
    </citation>
    <scope>NUCLEOTIDE SEQUENCE</scope>
    <source>
        <strain evidence="2">CLA-AA-H250</strain>
    </source>
</reference>
<dbReference type="SUPFAM" id="SSF55729">
    <property type="entry name" value="Acyl-CoA N-acyltransferases (Nat)"/>
    <property type="match status" value="1"/>
</dbReference>
<dbReference type="RefSeq" id="WP_308449690.1">
    <property type="nucleotide sequence ID" value="NZ_JAJEQC010000010.1"/>
</dbReference>
<dbReference type="SUPFAM" id="SSF55718">
    <property type="entry name" value="SCP-like"/>
    <property type="match status" value="1"/>
</dbReference>
<dbReference type="GO" id="GO:0030649">
    <property type="term" value="P:aminoglycoside antibiotic catabolic process"/>
    <property type="evidence" value="ECO:0007669"/>
    <property type="project" value="TreeGrafter"/>
</dbReference>
<dbReference type="EC" id="2.3.1.-" evidence="2"/>
<evidence type="ECO:0000313" key="3">
    <source>
        <dbReference type="Proteomes" id="UP001199424"/>
    </source>
</evidence>
<keyword evidence="3" id="KW-1185">Reference proteome</keyword>
<dbReference type="AlphaFoldDB" id="A0AAE3DJ35"/>
<name>A0AAE3DJ35_9FIRM</name>
<dbReference type="PANTHER" id="PTHR37817">
    <property type="entry name" value="N-ACETYLTRANSFERASE EIS"/>
    <property type="match status" value="1"/>
</dbReference>
<accession>A0AAE3DJ35</accession>
<dbReference type="InterPro" id="IPR051554">
    <property type="entry name" value="Acetyltransferase_Eis"/>
</dbReference>
<sequence length="410" mass="46594">MKTRLLRPEENWKSNLTMAVAFEGDYDLEKAKESAARERTEEEKREDARNRCFCTFLDDDETICGVVNSREYLCRFDGGTYKLGGVGGVSTLPQYRRGGVIRACVTASLKDMYANDFTFAFLYPFSMQYYRKFGFEAGAPEYRWSVPFTAMKPQDVGGHVEQIFPGGDFTPLLTVYNTFYADHNLSAVRETYDKGLEKANLWNDKRYVFVWYNNENQPRGLMITHKIEEGGVTYLDCTHTFQSPGGFLACDAEAFNGLLFFAKSAFSSDYEKLRFTVPSDMHLEQLIGENTRTFCSVFPNGMLRVVNVERVLENCACRGTGEITLSIEDDIITENNGTWRLHFAPGEQNKVEKTDAVPDLILNIRAFSALITGARAAADIPWMPDVRLLRQAPTVPNVFYPKKCSMMDLF</sequence>